<dbReference type="OrthoDB" id="9798905at2"/>
<accession>A0A328F7I6</accession>
<dbReference type="RefSeq" id="WP_111959358.1">
    <property type="nucleotide sequence ID" value="NZ_CP036313.1"/>
</dbReference>
<proteinExistence type="predicted"/>
<dbReference type="AlphaFoldDB" id="A0A328F7I6"/>
<dbReference type="Pfam" id="PF05494">
    <property type="entry name" value="MlaC"/>
    <property type="match status" value="1"/>
</dbReference>
<sequence>MNTIRTLVFFAFMLSAMSVFSQQAVAEDALSATQTLKVKIDAILDVLKNPEFEGDENKEVRRQKIRDIVLHGFDFGRMAQSSLGKHWRGKTPEEKQDFTLRFQRLIENTYIAKLETYTNEKVVYFDEQRKTKKDREYAKIQTQVITDDGTEIPIAYLMYRQGKDPWLVFDINIEGVSMVNNYRSQFGEFLSQKSFSQLLNDIDEKNSSQ</sequence>
<keyword evidence="5" id="KW-1185">Reference proteome</keyword>
<name>A0A328F7I6_9BACT</name>
<dbReference type="Gene3D" id="3.10.450.710">
    <property type="entry name" value="Tgt2/MlaC"/>
    <property type="match status" value="1"/>
</dbReference>
<evidence type="ECO:0000313" key="5">
    <source>
        <dbReference type="Proteomes" id="UP000293902"/>
    </source>
</evidence>
<dbReference type="InterPro" id="IPR042245">
    <property type="entry name" value="Tgt2/MlaC_sf"/>
</dbReference>
<evidence type="ECO:0000313" key="2">
    <source>
        <dbReference type="EMBL" id="QBH14944.1"/>
    </source>
</evidence>
<evidence type="ECO:0000256" key="1">
    <source>
        <dbReference type="SAM" id="SignalP"/>
    </source>
</evidence>
<reference evidence="3 4" key="1">
    <citation type="submission" date="2018-06" db="EMBL/GenBank/DDBJ databases">
        <title>Complete Genome Sequence of Desulfobacter hydrogenophilus (DSM3380).</title>
        <authorList>
            <person name="Marietou A."/>
            <person name="Schreiber L."/>
            <person name="Marshall I."/>
            <person name="Jorgensen B."/>
        </authorList>
    </citation>
    <scope>NUCLEOTIDE SEQUENCE [LARGE SCALE GENOMIC DNA]</scope>
    <source>
        <strain evidence="3 4">DSM 3380</strain>
    </source>
</reference>
<feature type="signal peptide" evidence="1">
    <location>
        <begin position="1"/>
        <end position="21"/>
    </location>
</feature>
<evidence type="ECO:0000313" key="4">
    <source>
        <dbReference type="Proteomes" id="UP000248798"/>
    </source>
</evidence>
<reference evidence="2 5" key="2">
    <citation type="submission" date="2019-02" db="EMBL/GenBank/DDBJ databases">
        <title>Complete genome sequence of Desulfobacter hydrogenophilus AcRS1.</title>
        <authorList>
            <person name="Marietou A."/>
            <person name="Lund M.B."/>
            <person name="Marshall I.P.G."/>
            <person name="Schreiber L."/>
            <person name="Jorgensen B."/>
        </authorList>
    </citation>
    <scope>NUCLEOTIDE SEQUENCE [LARGE SCALE GENOMIC DNA]</scope>
    <source>
        <strain evidence="2 5">AcRS1</strain>
    </source>
</reference>
<dbReference type="EMBL" id="CP036313">
    <property type="protein sequence ID" value="QBH14944.1"/>
    <property type="molecule type" value="Genomic_DNA"/>
</dbReference>
<gene>
    <name evidence="3" type="ORF">DO021_18330</name>
    <name evidence="2" type="ORF">EYB58_19695</name>
</gene>
<dbReference type="Proteomes" id="UP000293902">
    <property type="component" value="Chromosome"/>
</dbReference>
<dbReference type="PIRSF" id="PIRSF004649">
    <property type="entry name" value="MlaC"/>
    <property type="match status" value="1"/>
</dbReference>
<dbReference type="PANTHER" id="PTHR36573">
    <property type="entry name" value="INTERMEMBRANE PHOSPHOLIPID TRANSPORT SYSTEM BINDING PROTEIN MLAC"/>
    <property type="match status" value="1"/>
</dbReference>
<keyword evidence="1" id="KW-0732">Signal</keyword>
<protein>
    <submittedName>
        <fullName evidence="3">ABC transporter substrate-binding protein</fullName>
    </submittedName>
</protein>
<dbReference type="InterPro" id="IPR008869">
    <property type="entry name" value="MlaC/ttg2D"/>
</dbReference>
<dbReference type="PANTHER" id="PTHR36573:SF1">
    <property type="entry name" value="INTERMEMBRANE PHOSPHOLIPID TRANSPORT SYSTEM BINDING PROTEIN MLAC"/>
    <property type="match status" value="1"/>
</dbReference>
<dbReference type="Proteomes" id="UP000248798">
    <property type="component" value="Unassembled WGS sequence"/>
</dbReference>
<feature type="chain" id="PRO_5030062853" evidence="1">
    <location>
        <begin position="22"/>
        <end position="209"/>
    </location>
</feature>
<organism evidence="3 4">
    <name type="scientific">Desulfobacter hydrogenophilus</name>
    <dbReference type="NCBI Taxonomy" id="2291"/>
    <lineage>
        <taxon>Bacteria</taxon>
        <taxon>Pseudomonadati</taxon>
        <taxon>Thermodesulfobacteriota</taxon>
        <taxon>Desulfobacteria</taxon>
        <taxon>Desulfobacterales</taxon>
        <taxon>Desulfobacteraceae</taxon>
        <taxon>Desulfobacter</taxon>
    </lineage>
</organism>
<evidence type="ECO:0000313" key="3">
    <source>
        <dbReference type="EMBL" id="RAM00604.1"/>
    </source>
</evidence>
<dbReference type="EMBL" id="QLNI01000043">
    <property type="protein sequence ID" value="RAM00604.1"/>
    <property type="molecule type" value="Genomic_DNA"/>
</dbReference>